<evidence type="ECO:0000259" key="11">
    <source>
        <dbReference type="PROSITE" id="PS50027"/>
    </source>
</evidence>
<protein>
    <submittedName>
        <fullName evidence="12">Attractin-like</fullName>
    </submittedName>
</protein>
<dbReference type="Pfam" id="PF24973">
    <property type="entry name" value="EGF_LMN_ATRN"/>
    <property type="match status" value="1"/>
</dbReference>
<evidence type="ECO:0000256" key="9">
    <source>
        <dbReference type="PROSITE-ProRule" id="PRU00460"/>
    </source>
</evidence>
<evidence type="ECO:0000256" key="3">
    <source>
        <dbReference type="ARBA" id="ARBA00022729"/>
    </source>
</evidence>
<dbReference type="GO" id="GO:0016020">
    <property type="term" value="C:membrane"/>
    <property type="evidence" value="ECO:0007669"/>
    <property type="project" value="UniProtKB-SubCell"/>
</dbReference>
<dbReference type="SMART" id="SM00180">
    <property type="entry name" value="EGF_Lam"/>
    <property type="match status" value="2"/>
</dbReference>
<dbReference type="InterPro" id="IPR002165">
    <property type="entry name" value="Plexin_repeat"/>
</dbReference>
<dbReference type="GO" id="GO:0005794">
    <property type="term" value="C:Golgi apparatus"/>
    <property type="evidence" value="ECO:0007669"/>
    <property type="project" value="TreeGrafter"/>
</dbReference>
<organism evidence="12 13">
    <name type="scientific">Elysia marginata</name>
    <dbReference type="NCBI Taxonomy" id="1093978"/>
    <lineage>
        <taxon>Eukaryota</taxon>
        <taxon>Metazoa</taxon>
        <taxon>Spiralia</taxon>
        <taxon>Lophotrochozoa</taxon>
        <taxon>Mollusca</taxon>
        <taxon>Gastropoda</taxon>
        <taxon>Heterobranchia</taxon>
        <taxon>Euthyneura</taxon>
        <taxon>Panpulmonata</taxon>
        <taxon>Sacoglossa</taxon>
        <taxon>Placobranchoidea</taxon>
        <taxon>Plakobranchidae</taxon>
        <taxon>Elysia</taxon>
    </lineage>
</organism>
<dbReference type="Pfam" id="PF24972">
    <property type="entry name" value="GBD_ATRN"/>
    <property type="match status" value="1"/>
</dbReference>
<dbReference type="PROSITE" id="PS50027">
    <property type="entry name" value="EGF_LAM_2"/>
    <property type="match status" value="1"/>
</dbReference>
<keyword evidence="7" id="KW-0325">Glycoprotein</keyword>
<keyword evidence="8 9" id="KW-0424">Laminin EGF-like domain</keyword>
<proteinExistence type="predicted"/>
<dbReference type="InterPro" id="IPR056732">
    <property type="entry name" value="GBD_ATRN"/>
</dbReference>
<dbReference type="InterPro" id="IPR056863">
    <property type="entry name" value="LMN_ATRN_NET-like_EGF"/>
</dbReference>
<comment type="caution">
    <text evidence="12">The sequence shown here is derived from an EMBL/GenBank/DDBJ whole genome shotgun (WGS) entry which is preliminary data.</text>
</comment>
<feature type="transmembrane region" description="Helical" evidence="10">
    <location>
        <begin position="620"/>
        <end position="642"/>
    </location>
</feature>
<keyword evidence="3" id="KW-0732">Signal</keyword>
<reference evidence="12 13" key="1">
    <citation type="journal article" date="2021" name="Elife">
        <title>Chloroplast acquisition without the gene transfer in kleptoplastic sea slugs, Plakobranchus ocellatus.</title>
        <authorList>
            <person name="Maeda T."/>
            <person name="Takahashi S."/>
            <person name="Yoshida T."/>
            <person name="Shimamura S."/>
            <person name="Takaki Y."/>
            <person name="Nagai Y."/>
            <person name="Toyoda A."/>
            <person name="Suzuki Y."/>
            <person name="Arimoto A."/>
            <person name="Ishii H."/>
            <person name="Satoh N."/>
            <person name="Nishiyama T."/>
            <person name="Hasebe M."/>
            <person name="Maruyama T."/>
            <person name="Minagawa J."/>
            <person name="Obokata J."/>
            <person name="Shigenobu S."/>
        </authorList>
    </citation>
    <scope>NUCLEOTIDE SEQUENCE [LARGE SCALE GENOMIC DNA]</scope>
</reference>
<evidence type="ECO:0000256" key="4">
    <source>
        <dbReference type="ARBA" id="ARBA00022737"/>
    </source>
</evidence>
<dbReference type="Proteomes" id="UP000762676">
    <property type="component" value="Unassembled WGS sequence"/>
</dbReference>
<feature type="transmembrane region" description="Helical" evidence="10">
    <location>
        <begin position="571"/>
        <end position="591"/>
    </location>
</feature>
<evidence type="ECO:0000256" key="8">
    <source>
        <dbReference type="ARBA" id="ARBA00023292"/>
    </source>
</evidence>
<feature type="disulfide bond" evidence="9">
    <location>
        <begin position="368"/>
        <end position="377"/>
    </location>
</feature>
<dbReference type="InterPro" id="IPR016201">
    <property type="entry name" value="PSI"/>
</dbReference>
<keyword evidence="5 10" id="KW-0472">Membrane</keyword>
<dbReference type="InterPro" id="IPR002049">
    <property type="entry name" value="LE_dom"/>
</dbReference>
<evidence type="ECO:0000313" key="13">
    <source>
        <dbReference type="Proteomes" id="UP000762676"/>
    </source>
</evidence>
<dbReference type="Gene3D" id="2.10.25.10">
    <property type="entry name" value="Laminin"/>
    <property type="match status" value="1"/>
</dbReference>
<dbReference type="SMART" id="SM00423">
    <property type="entry name" value="PSI"/>
    <property type="match status" value="4"/>
</dbReference>
<sequence length="671" mass="73231">MKAKISCDFENDMHFSTLSSEIYFFGGFNSVVKNDLYKILPGNCSYFIERKHCDQSFPGMKCTWKAGRCEMVQKGEKKCDHEDSNAQCSGYNTCASCLGSSLCVWCDKACVSSHPNSENCSKDTTKCSKETSCGVFQNCRSCQGEKECFWHESRCKERQPKNCAEHKTCLDCRTEEQCGWCSNPNETNRGSCMDVKKADSTLPPDSCEKEQWFHDQCPGAKIKLSDICDKPCSAYTSCANCTNAKCMWCSNPSQCIDTNSYVASFHYGQCMDWTTQKNTCKESDCNQHKSCTECQANPKCGWCNDEADTGIGRCYDGSMTGPISHTSKGYSVDSSICPSERWYFNDCPKCQCNGHSSCFNNTSTCKSCEHPTTGPQCQFCANGFYGVPKHGASCKACTCNDQADTCDHVTGACFCRTRGVIGMNCSSCDDKNKYTGNPKNGGTCYYRLTTDFQYTFNLSKPEDQNYTTINFLNTPTSSDRDVDFTLNCSTQAFVNITYKSKSFPKETEYVSGRLCDFFRTKFEHKKHAFGGSENTTFMVGRVVAVVVVVSSRRGGGLVIVVVIVVDGGGGLVVVVVVVVVVVIVVVVVVVVVGGGGLVVVVVVEVVVVVLVVAEEVIVAVVVVVVVVVIVIVAVVIVVLMVVVVAAAVVVVVVVIVMVVEVAVILVALSLF</sequence>
<evidence type="ECO:0000256" key="7">
    <source>
        <dbReference type="ARBA" id="ARBA00023180"/>
    </source>
</evidence>
<dbReference type="PROSITE" id="PS01248">
    <property type="entry name" value="EGF_LAM_1"/>
    <property type="match status" value="1"/>
</dbReference>
<name>A0AAV4J8R3_9GAST</name>
<comment type="subcellular location">
    <subcellularLocation>
        <location evidence="1">Membrane</location>
    </subcellularLocation>
</comment>
<keyword evidence="6 9" id="KW-1015">Disulfide bond</keyword>
<keyword evidence="10" id="KW-1133">Transmembrane helix</keyword>
<dbReference type="EMBL" id="BMAT01002989">
    <property type="protein sequence ID" value="GFS18343.1"/>
    <property type="molecule type" value="Genomic_DNA"/>
</dbReference>
<dbReference type="SUPFAM" id="SSF57196">
    <property type="entry name" value="EGF/Laminin"/>
    <property type="match status" value="1"/>
</dbReference>
<keyword evidence="13" id="KW-1185">Reference proteome</keyword>
<dbReference type="CDD" id="cd00055">
    <property type="entry name" value="EGF_Lam"/>
    <property type="match status" value="1"/>
</dbReference>
<evidence type="ECO:0000313" key="12">
    <source>
        <dbReference type="EMBL" id="GFS18343.1"/>
    </source>
</evidence>
<keyword evidence="10" id="KW-0812">Transmembrane</keyword>
<evidence type="ECO:0000256" key="2">
    <source>
        <dbReference type="ARBA" id="ARBA00022441"/>
    </source>
</evidence>
<keyword evidence="2" id="KW-0880">Kelch repeat</keyword>
<keyword evidence="4" id="KW-0677">Repeat</keyword>
<comment type="caution">
    <text evidence="9">Lacks conserved residue(s) required for the propagation of feature annotation.</text>
</comment>
<accession>A0AAV4J8R3</accession>
<evidence type="ECO:0000256" key="10">
    <source>
        <dbReference type="SAM" id="Phobius"/>
    </source>
</evidence>
<feature type="domain" description="Laminin EGF-like" evidence="11">
    <location>
        <begin position="350"/>
        <end position="396"/>
    </location>
</feature>
<evidence type="ECO:0000256" key="1">
    <source>
        <dbReference type="ARBA" id="ARBA00004370"/>
    </source>
</evidence>
<dbReference type="PANTHER" id="PTHR46376">
    <property type="entry name" value="LEUCINE-ZIPPER-LIKE TRANSCRIPTIONAL REGULATOR 1"/>
    <property type="match status" value="1"/>
</dbReference>
<dbReference type="Pfam" id="PF01437">
    <property type="entry name" value="PSI"/>
    <property type="match status" value="1"/>
</dbReference>
<feature type="disulfide bond" evidence="9">
    <location>
        <begin position="380"/>
        <end position="394"/>
    </location>
</feature>
<feature type="transmembrane region" description="Helical" evidence="10">
    <location>
        <begin position="648"/>
        <end position="670"/>
    </location>
</feature>
<gene>
    <name evidence="12" type="ORF">ElyMa_001519700</name>
</gene>
<dbReference type="AlphaFoldDB" id="A0AAV4J8R3"/>
<dbReference type="Pfam" id="PF00053">
    <property type="entry name" value="EGF_laminin"/>
    <property type="match status" value="1"/>
</dbReference>
<evidence type="ECO:0000256" key="5">
    <source>
        <dbReference type="ARBA" id="ARBA00023136"/>
    </source>
</evidence>
<dbReference type="PANTHER" id="PTHR46376:SF2">
    <property type="entry name" value="DISTRACTED, ISOFORM B"/>
    <property type="match status" value="1"/>
</dbReference>
<dbReference type="InterPro" id="IPR051568">
    <property type="entry name" value="LZTR1/Attractin"/>
</dbReference>
<evidence type="ECO:0000256" key="6">
    <source>
        <dbReference type="ARBA" id="ARBA00023157"/>
    </source>
</evidence>